<dbReference type="RefSeq" id="WP_089373424.1">
    <property type="nucleotide sequence ID" value="NZ_BMEP01000009.1"/>
</dbReference>
<feature type="chain" id="PRO_5012466925" evidence="3">
    <location>
        <begin position="17"/>
        <end position="372"/>
    </location>
</feature>
<evidence type="ECO:0000313" key="5">
    <source>
        <dbReference type="EMBL" id="SNS22503.1"/>
    </source>
</evidence>
<comment type="subcellular location">
    <subcellularLocation>
        <location evidence="1">Cell envelope</location>
    </subcellularLocation>
</comment>
<keyword evidence="6" id="KW-1185">Reference proteome</keyword>
<proteinExistence type="predicted"/>
<reference evidence="5 6" key="1">
    <citation type="submission" date="2017-06" db="EMBL/GenBank/DDBJ databases">
        <authorList>
            <person name="Kim H.J."/>
            <person name="Triplett B.A."/>
        </authorList>
    </citation>
    <scope>NUCLEOTIDE SEQUENCE [LARGE SCALE GENOMIC DNA]</scope>
    <source>
        <strain evidence="5 6">DSM 25597</strain>
    </source>
</reference>
<dbReference type="InterPro" id="IPR038352">
    <property type="entry name" value="Imelysin_sf"/>
</dbReference>
<feature type="signal peptide" evidence="3">
    <location>
        <begin position="1"/>
        <end position="16"/>
    </location>
</feature>
<dbReference type="EMBL" id="FZNY01000008">
    <property type="protein sequence ID" value="SNS22503.1"/>
    <property type="molecule type" value="Genomic_DNA"/>
</dbReference>
<feature type="domain" description="Imelysin-like" evidence="4">
    <location>
        <begin position="50"/>
        <end position="334"/>
    </location>
</feature>
<accession>A0A239CSY9</accession>
<evidence type="ECO:0000256" key="3">
    <source>
        <dbReference type="SAM" id="SignalP"/>
    </source>
</evidence>
<protein>
    <submittedName>
        <fullName evidence="5">Predicted lipoprotein</fullName>
    </submittedName>
</protein>
<dbReference type="CDD" id="cd14659">
    <property type="entry name" value="Imelysin-like_IPPA"/>
    <property type="match status" value="1"/>
</dbReference>
<keyword evidence="2 3" id="KW-0732">Signal</keyword>
<evidence type="ECO:0000256" key="2">
    <source>
        <dbReference type="ARBA" id="ARBA00022729"/>
    </source>
</evidence>
<evidence type="ECO:0000256" key="1">
    <source>
        <dbReference type="ARBA" id="ARBA00004196"/>
    </source>
</evidence>
<dbReference type="AlphaFoldDB" id="A0A239CSY9"/>
<keyword evidence="5" id="KW-0449">Lipoprotein</keyword>
<dbReference type="Gene3D" id="1.20.1420.20">
    <property type="entry name" value="M75 peptidase, HXXE motif"/>
    <property type="match status" value="1"/>
</dbReference>
<evidence type="ECO:0000259" key="4">
    <source>
        <dbReference type="Pfam" id="PF09375"/>
    </source>
</evidence>
<dbReference type="OrthoDB" id="650514at2"/>
<evidence type="ECO:0000313" key="6">
    <source>
        <dbReference type="Proteomes" id="UP000198379"/>
    </source>
</evidence>
<name>A0A239CSY9_9FLAO</name>
<dbReference type="PROSITE" id="PS51257">
    <property type="entry name" value="PROKAR_LIPOPROTEIN"/>
    <property type="match status" value="1"/>
</dbReference>
<gene>
    <name evidence="5" type="ORF">SAMN06265376_108142</name>
</gene>
<dbReference type="InterPro" id="IPR034984">
    <property type="entry name" value="Imelysin-like_IPPA"/>
</dbReference>
<sequence>MKRFLGIIALVLFAYACSSDDGDNPTGGPDPTPSSFDRTALLENWADNIIVPGYVDFQSKVNTLQTETAAFVGNSNDLTAIRAAWLDAYTTWQRVSMFENGPAEIVGLRLNVNIFPANVTTIETNIASGSYDLALSSNRAAKGFPALDYLLFGIGADEATILSIYNGAEGDLYKQYLQDIVADMQTLITTVLNEWQGGFRDTFVNNNGSSSTASVDRLVNDYIFYYERHLRAGKMGIPGGVFSGSVEPNTIEALYAGDLSKQFFLEGLDAVQDFFNGRAYNGNALGESLSSYLDELNIIKDGADLSTIIDNQFNSARQAVQSLGSFEQELQNNPPTTFLNAYDEVQRIVPLLKVDAVSALSISIDFADADGD</sequence>
<dbReference type="Pfam" id="PF09375">
    <property type="entry name" value="Peptidase_M75"/>
    <property type="match status" value="1"/>
</dbReference>
<dbReference type="GO" id="GO:0030313">
    <property type="term" value="C:cell envelope"/>
    <property type="evidence" value="ECO:0007669"/>
    <property type="project" value="UniProtKB-SubCell"/>
</dbReference>
<dbReference type="Proteomes" id="UP000198379">
    <property type="component" value="Unassembled WGS sequence"/>
</dbReference>
<organism evidence="5 6">
    <name type="scientific">Dokdonia pacifica</name>
    <dbReference type="NCBI Taxonomy" id="1627892"/>
    <lineage>
        <taxon>Bacteria</taxon>
        <taxon>Pseudomonadati</taxon>
        <taxon>Bacteroidota</taxon>
        <taxon>Flavobacteriia</taxon>
        <taxon>Flavobacteriales</taxon>
        <taxon>Flavobacteriaceae</taxon>
        <taxon>Dokdonia</taxon>
    </lineage>
</organism>
<dbReference type="InterPro" id="IPR018976">
    <property type="entry name" value="Imelysin-like"/>
</dbReference>